<name>A0ABQ2HYU7_9MICO</name>
<organism evidence="1 2">
    <name type="scientific">Terrabacter tumescens</name>
    <dbReference type="NCBI Taxonomy" id="60443"/>
    <lineage>
        <taxon>Bacteria</taxon>
        <taxon>Bacillati</taxon>
        <taxon>Actinomycetota</taxon>
        <taxon>Actinomycetes</taxon>
        <taxon>Micrococcales</taxon>
        <taxon>Intrasporangiaceae</taxon>
        <taxon>Terrabacter</taxon>
    </lineage>
</organism>
<dbReference type="InterPro" id="IPR021202">
    <property type="entry name" value="Rv3654c-like"/>
</dbReference>
<evidence type="ECO:0008006" key="3">
    <source>
        <dbReference type="Google" id="ProtNLM"/>
    </source>
</evidence>
<dbReference type="EMBL" id="BMNZ01000004">
    <property type="protein sequence ID" value="GGM94798.1"/>
    <property type="molecule type" value="Genomic_DNA"/>
</dbReference>
<dbReference type="Proteomes" id="UP000623461">
    <property type="component" value="Unassembled WGS sequence"/>
</dbReference>
<evidence type="ECO:0000313" key="2">
    <source>
        <dbReference type="Proteomes" id="UP000623461"/>
    </source>
</evidence>
<proteinExistence type="predicted"/>
<accession>A0ABQ2HYU7</accession>
<protein>
    <recommendedName>
        <fullName evidence="3">Secretion/DNA translocation related TadE-like protein</fullName>
    </recommendedName>
</protein>
<keyword evidence="2" id="KW-1185">Reference proteome</keyword>
<reference evidence="2" key="1">
    <citation type="journal article" date="2019" name="Int. J. Syst. Evol. Microbiol.">
        <title>The Global Catalogue of Microorganisms (GCM) 10K type strain sequencing project: providing services to taxonomists for standard genome sequencing and annotation.</title>
        <authorList>
            <consortium name="The Broad Institute Genomics Platform"/>
            <consortium name="The Broad Institute Genome Sequencing Center for Infectious Disease"/>
            <person name="Wu L."/>
            <person name="Ma J."/>
        </authorList>
    </citation>
    <scope>NUCLEOTIDE SEQUENCE [LARGE SCALE GENOMIC DNA]</scope>
    <source>
        <strain evidence="2">JCM 1365</strain>
    </source>
</reference>
<gene>
    <name evidence="1" type="ORF">GCM10009721_21320</name>
</gene>
<dbReference type="NCBIfam" id="TIGR03816">
    <property type="entry name" value="tadE_like_DECH"/>
    <property type="match status" value="1"/>
</dbReference>
<comment type="caution">
    <text evidence="1">The sequence shown here is derived from an EMBL/GenBank/DDBJ whole genome shotgun (WGS) entry which is preliminary data.</text>
</comment>
<evidence type="ECO:0000313" key="1">
    <source>
        <dbReference type="EMBL" id="GGM94798.1"/>
    </source>
</evidence>
<sequence length="107" mass="10255">MVLCLIGVVLSLTVGALVIASVLIASQRARLAADLGSLAGASAVQDGASPSGACAAARQVAVANGAAAQICSSDGSVVDLSVVVSSGLWPEPAVARARAGPESGATR</sequence>